<feature type="transmembrane region" description="Helical" evidence="1">
    <location>
        <begin position="29"/>
        <end position="49"/>
    </location>
</feature>
<dbReference type="Proteomes" id="UP000186168">
    <property type="component" value="Unassembled WGS sequence"/>
</dbReference>
<name>A0A1R1SK58_9ACTN</name>
<evidence type="ECO:0000313" key="2">
    <source>
        <dbReference type="EMBL" id="OMI38633.1"/>
    </source>
</evidence>
<dbReference type="AlphaFoldDB" id="A0A1R1SK58"/>
<protein>
    <submittedName>
        <fullName evidence="2">Uncharacterized protein</fullName>
    </submittedName>
</protein>
<dbReference type="GeneID" id="96748801"/>
<reference evidence="2 3" key="1">
    <citation type="submission" date="2013-05" db="EMBL/GenBank/DDBJ databases">
        <title>Genome sequence of Streptomyces sparsogenes DSM 40356.</title>
        <authorList>
            <person name="Coyne S."/>
            <person name="Seebeck F.P."/>
        </authorList>
    </citation>
    <scope>NUCLEOTIDE SEQUENCE [LARGE SCALE GENOMIC DNA]</scope>
    <source>
        <strain evidence="2 3">DSM 40356</strain>
    </source>
</reference>
<keyword evidence="1" id="KW-0472">Membrane</keyword>
<evidence type="ECO:0000313" key="3">
    <source>
        <dbReference type="Proteomes" id="UP000186168"/>
    </source>
</evidence>
<dbReference type="RefSeq" id="WP_170066563.1">
    <property type="nucleotide sequence ID" value="NZ_ASQP01000214.1"/>
</dbReference>
<keyword evidence="1" id="KW-1133">Transmembrane helix</keyword>
<dbReference type="STRING" id="67365.GCA_001704635_06011"/>
<dbReference type="EMBL" id="ASQP01000214">
    <property type="protein sequence ID" value="OMI38633.1"/>
    <property type="molecule type" value="Genomic_DNA"/>
</dbReference>
<accession>A0A1R1SK58</accession>
<keyword evidence="1" id="KW-0812">Transmembrane</keyword>
<gene>
    <name evidence="2" type="ORF">SPAR_15006</name>
</gene>
<evidence type="ECO:0000256" key="1">
    <source>
        <dbReference type="SAM" id="Phobius"/>
    </source>
</evidence>
<organism evidence="2 3">
    <name type="scientific">Streptomyces sparsogenes DSM 40356</name>
    <dbReference type="NCBI Taxonomy" id="1331668"/>
    <lineage>
        <taxon>Bacteria</taxon>
        <taxon>Bacillati</taxon>
        <taxon>Actinomycetota</taxon>
        <taxon>Actinomycetes</taxon>
        <taxon>Kitasatosporales</taxon>
        <taxon>Streptomycetaceae</taxon>
        <taxon>Streptomyces</taxon>
    </lineage>
</organism>
<sequence length="55" mass="5731">MKSLLWAVLTIGLVVNASTSFVFDGIQQLLISVATGVVVLASAAGLYVLRDKHSG</sequence>
<keyword evidence="3" id="KW-1185">Reference proteome</keyword>
<comment type="caution">
    <text evidence="2">The sequence shown here is derived from an EMBL/GenBank/DDBJ whole genome shotgun (WGS) entry which is preliminary data.</text>
</comment>
<proteinExistence type="predicted"/>